<dbReference type="Gene3D" id="1.20.120.530">
    <property type="entry name" value="GntR ligand-binding domain-like"/>
    <property type="match status" value="1"/>
</dbReference>
<dbReference type="Proteomes" id="UP000186096">
    <property type="component" value="Unassembled WGS sequence"/>
</dbReference>
<dbReference type="SUPFAM" id="SSF46785">
    <property type="entry name" value="Winged helix' DNA-binding domain"/>
    <property type="match status" value="1"/>
</dbReference>
<proteinExistence type="predicted"/>
<dbReference type="Pfam" id="PF07729">
    <property type="entry name" value="FCD"/>
    <property type="match status" value="1"/>
</dbReference>
<dbReference type="SUPFAM" id="SSF48008">
    <property type="entry name" value="GntR ligand-binding domain-like"/>
    <property type="match status" value="1"/>
</dbReference>
<keyword evidence="6" id="KW-1185">Reference proteome</keyword>
<dbReference type="AlphaFoldDB" id="A0A1N7EKK2"/>
<dbReference type="InterPro" id="IPR008920">
    <property type="entry name" value="TF_FadR/GntR_C"/>
</dbReference>
<dbReference type="InterPro" id="IPR011711">
    <property type="entry name" value="GntR_C"/>
</dbReference>
<organism evidence="5 6">
    <name type="scientific">Microbispora rosea</name>
    <dbReference type="NCBI Taxonomy" id="58117"/>
    <lineage>
        <taxon>Bacteria</taxon>
        <taxon>Bacillati</taxon>
        <taxon>Actinomycetota</taxon>
        <taxon>Actinomycetes</taxon>
        <taxon>Streptosporangiales</taxon>
        <taxon>Streptosporangiaceae</taxon>
        <taxon>Microbispora</taxon>
    </lineage>
</organism>
<evidence type="ECO:0000256" key="1">
    <source>
        <dbReference type="ARBA" id="ARBA00023015"/>
    </source>
</evidence>
<protein>
    <submittedName>
        <fullName evidence="5">Transcriptional regulator, GntR family</fullName>
    </submittedName>
</protein>
<dbReference type="PROSITE" id="PS50949">
    <property type="entry name" value="HTH_GNTR"/>
    <property type="match status" value="1"/>
</dbReference>
<keyword evidence="3" id="KW-0804">Transcription</keyword>
<keyword evidence="1" id="KW-0805">Transcription regulation</keyword>
<sequence length="263" mass="29029">MSEIFEAPLLNELQRDNTDPLAGPIVVRNAPEQIVERLVTAVALGVYVPGQALPPERELASLLGVSRATVREALRRMTDSGFIEQRRGRNGGSFVLEDWRPSSADLIRRHLMPNWARFEALFDARQLLEPVIAATAALRRNDGDVAALSQALDDYHAATDREESRVADERVHRAIAESTHNSVLVGLSAQIRTRISLDLGAEPYTPEIRRVAAVQHGLLADAVIDQDPERASAIALEHFGLTEKLVRDLVARVQELASLETDE</sequence>
<dbReference type="SMART" id="SM00345">
    <property type="entry name" value="HTH_GNTR"/>
    <property type="match status" value="1"/>
</dbReference>
<dbReference type="CDD" id="cd07377">
    <property type="entry name" value="WHTH_GntR"/>
    <property type="match status" value="1"/>
</dbReference>
<accession>A0A1N7EKK2</accession>
<dbReference type="InterPro" id="IPR036388">
    <property type="entry name" value="WH-like_DNA-bd_sf"/>
</dbReference>
<dbReference type="RefSeq" id="WP_051762461.1">
    <property type="nucleotide sequence ID" value="NZ_CP192071.1"/>
</dbReference>
<dbReference type="SMART" id="SM00895">
    <property type="entry name" value="FCD"/>
    <property type="match status" value="1"/>
</dbReference>
<dbReference type="InterPro" id="IPR036390">
    <property type="entry name" value="WH_DNA-bd_sf"/>
</dbReference>
<evidence type="ECO:0000313" key="5">
    <source>
        <dbReference type="EMBL" id="SIR88528.1"/>
    </source>
</evidence>
<dbReference type="PANTHER" id="PTHR43537:SF5">
    <property type="entry name" value="UXU OPERON TRANSCRIPTIONAL REGULATOR"/>
    <property type="match status" value="1"/>
</dbReference>
<dbReference type="OrthoDB" id="4535513at2"/>
<dbReference type="PANTHER" id="PTHR43537">
    <property type="entry name" value="TRANSCRIPTIONAL REGULATOR, GNTR FAMILY"/>
    <property type="match status" value="1"/>
</dbReference>
<evidence type="ECO:0000313" key="6">
    <source>
        <dbReference type="Proteomes" id="UP000186096"/>
    </source>
</evidence>
<gene>
    <name evidence="5" type="ORF">SAMN05421833_11888</name>
</gene>
<dbReference type="Gene3D" id="1.10.10.10">
    <property type="entry name" value="Winged helix-like DNA-binding domain superfamily/Winged helix DNA-binding domain"/>
    <property type="match status" value="1"/>
</dbReference>
<keyword evidence="2" id="KW-0238">DNA-binding</keyword>
<dbReference type="GO" id="GO:0003700">
    <property type="term" value="F:DNA-binding transcription factor activity"/>
    <property type="evidence" value="ECO:0007669"/>
    <property type="project" value="InterPro"/>
</dbReference>
<name>A0A1N7EKK2_9ACTN</name>
<dbReference type="InterPro" id="IPR000524">
    <property type="entry name" value="Tscrpt_reg_HTH_GntR"/>
</dbReference>
<dbReference type="STRING" id="58117.SAMN05421833_11888"/>
<evidence type="ECO:0000256" key="3">
    <source>
        <dbReference type="ARBA" id="ARBA00023163"/>
    </source>
</evidence>
<dbReference type="PRINTS" id="PR00035">
    <property type="entry name" value="HTHGNTR"/>
</dbReference>
<dbReference type="GO" id="GO:0003677">
    <property type="term" value="F:DNA binding"/>
    <property type="evidence" value="ECO:0007669"/>
    <property type="project" value="UniProtKB-KW"/>
</dbReference>
<evidence type="ECO:0000256" key="2">
    <source>
        <dbReference type="ARBA" id="ARBA00023125"/>
    </source>
</evidence>
<reference evidence="6" key="1">
    <citation type="submission" date="2017-01" db="EMBL/GenBank/DDBJ databases">
        <authorList>
            <person name="Varghese N."/>
            <person name="Submissions S."/>
        </authorList>
    </citation>
    <scope>NUCLEOTIDE SEQUENCE [LARGE SCALE GENOMIC DNA]</scope>
    <source>
        <strain evidence="6">ATCC 12950</strain>
    </source>
</reference>
<dbReference type="Pfam" id="PF00392">
    <property type="entry name" value="GntR"/>
    <property type="match status" value="1"/>
</dbReference>
<dbReference type="EMBL" id="FTNI01000018">
    <property type="protein sequence ID" value="SIR88528.1"/>
    <property type="molecule type" value="Genomic_DNA"/>
</dbReference>
<evidence type="ECO:0000259" key="4">
    <source>
        <dbReference type="PROSITE" id="PS50949"/>
    </source>
</evidence>
<feature type="domain" description="HTH gntR-type" evidence="4">
    <location>
        <begin position="28"/>
        <end position="98"/>
    </location>
</feature>